<proteinExistence type="predicted"/>
<keyword evidence="2" id="KW-1185">Reference proteome</keyword>
<reference evidence="1 2" key="1">
    <citation type="submission" date="2021-08" db="EMBL/GenBank/DDBJ databases">
        <title>Draft Genome Sequence of Phanerochaete sordida strain YK-624.</title>
        <authorList>
            <person name="Mori T."/>
            <person name="Dohra H."/>
            <person name="Suzuki T."/>
            <person name="Kawagishi H."/>
            <person name="Hirai H."/>
        </authorList>
    </citation>
    <scope>NUCLEOTIDE SEQUENCE [LARGE SCALE GENOMIC DNA]</scope>
    <source>
        <strain evidence="1 2">YK-624</strain>
    </source>
</reference>
<gene>
    <name evidence="1" type="ORF">PsYK624_108490</name>
</gene>
<protein>
    <submittedName>
        <fullName evidence="1">Uncharacterized protein</fullName>
    </submittedName>
</protein>
<sequence>MGAVCASRFVDVCSLPASRGKEQRLVRRRAKHSTWHRRRCVLGCRLLYTGLEGDRHSCRSGGALPGWRRRRVWRTLTLFRPSFIFPLHHRVPLSARAFRTSRDSRTRNK</sequence>
<accession>A0A9P3LH83</accession>
<dbReference type="AlphaFoldDB" id="A0A9P3LH83"/>
<name>A0A9P3LH83_9APHY</name>
<comment type="caution">
    <text evidence="1">The sequence shown here is derived from an EMBL/GenBank/DDBJ whole genome shotgun (WGS) entry which is preliminary data.</text>
</comment>
<organism evidence="1 2">
    <name type="scientific">Phanerochaete sordida</name>
    <dbReference type="NCBI Taxonomy" id="48140"/>
    <lineage>
        <taxon>Eukaryota</taxon>
        <taxon>Fungi</taxon>
        <taxon>Dikarya</taxon>
        <taxon>Basidiomycota</taxon>
        <taxon>Agaricomycotina</taxon>
        <taxon>Agaricomycetes</taxon>
        <taxon>Polyporales</taxon>
        <taxon>Phanerochaetaceae</taxon>
        <taxon>Phanerochaete</taxon>
    </lineage>
</organism>
<dbReference type="EMBL" id="BPQB01000042">
    <property type="protein sequence ID" value="GJE94678.1"/>
    <property type="molecule type" value="Genomic_DNA"/>
</dbReference>
<evidence type="ECO:0000313" key="1">
    <source>
        <dbReference type="EMBL" id="GJE94678.1"/>
    </source>
</evidence>
<dbReference type="Proteomes" id="UP000703269">
    <property type="component" value="Unassembled WGS sequence"/>
</dbReference>
<evidence type="ECO:0000313" key="2">
    <source>
        <dbReference type="Proteomes" id="UP000703269"/>
    </source>
</evidence>